<evidence type="ECO:0000259" key="2">
    <source>
        <dbReference type="Pfam" id="PF21307"/>
    </source>
</evidence>
<dbReference type="InterPro" id="IPR049053">
    <property type="entry name" value="AFCA-like_C"/>
</dbReference>
<feature type="domain" description="Glycosyl hydrolase family 95 N-terminal" evidence="1">
    <location>
        <begin position="40"/>
        <end position="277"/>
    </location>
</feature>
<feature type="domain" description="Glycosyl hydrolase family 95 catalytic" evidence="3">
    <location>
        <begin position="303"/>
        <end position="691"/>
    </location>
</feature>
<dbReference type="AlphaFoldDB" id="A0A919SE15"/>
<dbReference type="Pfam" id="PF21307">
    <property type="entry name" value="Glyco_hydro_95_C"/>
    <property type="match status" value="1"/>
</dbReference>
<evidence type="ECO:0008006" key="6">
    <source>
        <dbReference type="Google" id="ProtNLM"/>
    </source>
</evidence>
<dbReference type="Proteomes" id="UP000680865">
    <property type="component" value="Unassembled WGS sequence"/>
</dbReference>
<dbReference type="PIRSF" id="PIRSF007663">
    <property type="entry name" value="UCP007663"/>
    <property type="match status" value="1"/>
</dbReference>
<accession>A0A919SE15</accession>
<dbReference type="Gene3D" id="1.50.10.10">
    <property type="match status" value="1"/>
</dbReference>
<dbReference type="EMBL" id="BOQP01000008">
    <property type="protein sequence ID" value="GIM69947.1"/>
    <property type="molecule type" value="Genomic_DNA"/>
</dbReference>
<dbReference type="RefSeq" id="WP_212996698.1">
    <property type="nucleotide sequence ID" value="NZ_BAAATW010000003.1"/>
</dbReference>
<proteinExistence type="predicted"/>
<evidence type="ECO:0000313" key="5">
    <source>
        <dbReference type="Proteomes" id="UP000680865"/>
    </source>
</evidence>
<dbReference type="Pfam" id="PF22124">
    <property type="entry name" value="Glyco_hydro_95_cat"/>
    <property type="match status" value="1"/>
</dbReference>
<dbReference type="GO" id="GO:0004560">
    <property type="term" value="F:alpha-L-fucosidase activity"/>
    <property type="evidence" value="ECO:0007669"/>
    <property type="project" value="InterPro"/>
</dbReference>
<dbReference type="PANTHER" id="PTHR31084">
    <property type="entry name" value="ALPHA-L-FUCOSIDASE 2"/>
    <property type="match status" value="1"/>
</dbReference>
<evidence type="ECO:0000259" key="1">
    <source>
        <dbReference type="Pfam" id="PF14498"/>
    </source>
</evidence>
<dbReference type="SUPFAM" id="SSF48208">
    <property type="entry name" value="Six-hairpin glycosidases"/>
    <property type="match status" value="1"/>
</dbReference>
<dbReference type="GO" id="GO:0005975">
    <property type="term" value="P:carbohydrate metabolic process"/>
    <property type="evidence" value="ECO:0007669"/>
    <property type="project" value="InterPro"/>
</dbReference>
<comment type="caution">
    <text evidence="4">The sequence shown here is derived from an EMBL/GenBank/DDBJ whole genome shotgun (WGS) entry which is preliminary data.</text>
</comment>
<reference evidence="4" key="1">
    <citation type="submission" date="2021-03" db="EMBL/GenBank/DDBJ databases">
        <title>Whole genome shotgun sequence of Actinoplanes consettensis NBRC 14913.</title>
        <authorList>
            <person name="Komaki H."/>
            <person name="Tamura T."/>
        </authorList>
    </citation>
    <scope>NUCLEOTIDE SEQUENCE</scope>
    <source>
        <strain evidence="4">NBRC 14913</strain>
    </source>
</reference>
<dbReference type="InterPro" id="IPR054363">
    <property type="entry name" value="GH95_cat"/>
</dbReference>
<name>A0A919SE15_9ACTN</name>
<dbReference type="InterPro" id="IPR012341">
    <property type="entry name" value="6hp_glycosidase-like_sf"/>
</dbReference>
<dbReference type="PANTHER" id="PTHR31084:SF19">
    <property type="entry name" value="GLYCOSYL HYDROLASE FAMILY 95 N-TERMINAL DOMAIN-CONTAINING PROTEIN"/>
    <property type="match status" value="1"/>
</dbReference>
<evidence type="ECO:0000259" key="3">
    <source>
        <dbReference type="Pfam" id="PF22124"/>
    </source>
</evidence>
<dbReference type="InterPro" id="IPR008928">
    <property type="entry name" value="6-hairpin_glycosidase_sf"/>
</dbReference>
<dbReference type="InterPro" id="IPR027414">
    <property type="entry name" value="GH95_N_dom"/>
</dbReference>
<keyword evidence="5" id="KW-1185">Reference proteome</keyword>
<organism evidence="4 5">
    <name type="scientific">Winogradskya consettensis</name>
    <dbReference type="NCBI Taxonomy" id="113560"/>
    <lineage>
        <taxon>Bacteria</taxon>
        <taxon>Bacillati</taxon>
        <taxon>Actinomycetota</taxon>
        <taxon>Actinomycetes</taxon>
        <taxon>Micromonosporales</taxon>
        <taxon>Micromonosporaceae</taxon>
        <taxon>Winogradskya</taxon>
    </lineage>
</organism>
<sequence>MDRRTVLAGTGAAVVASKVPLGPESLTSPSPLDKPGELALWYDAPGTEWESQALPIGNGILGASILGGVGTDEILINEKTLWTGGPGSAGYDFGNWRTPRPGAVARVQQAIDERVRVSPEEVAAELGQARNAYGSYQALGTLTLTTAAGAATAGSYRRELDLERAVARVQYATDGVRHTREYFVSHPDRVVVVRLGGGSVSFTAAFGVPEGRMATTTAADGRITVAGALDDNALRYEVQLRIVTTDGQRTDNADGSVTVSGASAATIVLAAGTDYADRYPDYRGTDPHGKVTAIVDRAALRAYPQLLETHVRDHGSLFGRVRLDLGRALPQVPTDVALAQYQPGDALEGLFFQYGRYLLIASSRTGTPLPANLQGIWNPYPSAPWSADYHVNINLQMNYWPAGPANLFETVAPLVEFIDALRRPGRVTAREMFGASGWVVHNETNPFGFTGVHDWPTAFWFPEAAAWLAWHLYDHYRFTLDESFLRERAFPVMREITRFWLDELHVDPRDSTLVVSPSYSPEHGDFSAGASMSQQIVRDLLTSTLEAANLLGDRQLGGEVRAALRRLDPGTRVGSWGQLQEWKGDWDDPADDHRHVSHLFGLHPGRQITPAGTPGLAAAAQTSLRARGDGGTGWSKAWKINFWARLLDGDHAHLMLSEQLRTSTLRNLWDTHPPFQIDGNFGATAGITEMLLQSHTGSVDVLPALPSAWPQGRVTGLRARGDLTVGITWSGGQARTIAITAGHPGAVTVRSTLFAAPHEVNGLRHPAHTDGSCTFTARAGGRYEISA</sequence>
<dbReference type="Pfam" id="PF14498">
    <property type="entry name" value="Glyco_hyd_65N_2"/>
    <property type="match status" value="1"/>
</dbReference>
<gene>
    <name evidence="4" type="ORF">Aco04nite_17690</name>
</gene>
<protein>
    <recommendedName>
        <fullName evidence="6">Alpha-L-fucosidase</fullName>
    </recommendedName>
</protein>
<evidence type="ECO:0000313" key="4">
    <source>
        <dbReference type="EMBL" id="GIM69947.1"/>
    </source>
</evidence>
<feature type="domain" description="Alpha fucosidase A-like C-terminal" evidence="2">
    <location>
        <begin position="693"/>
        <end position="785"/>
    </location>
</feature>
<dbReference type="InterPro" id="IPR016518">
    <property type="entry name" value="Alpha-L-fucosidase"/>
</dbReference>